<dbReference type="Proteomes" id="UP001556196">
    <property type="component" value="Unassembled WGS sequence"/>
</dbReference>
<name>A0ABV3R621_9HYPH</name>
<sequence>MTNSLSVRFLPFWEPHLQHASSRMRAVFPVRSLCEVPGISAGLGWCDHADVYVVVQLCSDRTLARLEQAKRNGSTIIYCVCDRHFADGGVSVAGVQTEWRFRQLAEIAHAFIVPTTGMAEALKPYTNERQIFVVPDWKDYVDFEDRGLVEPSSVAAWFGNAGTGNYHAAEPYLVAAEDLGFEVRLISNAASFGPQHRYYDRVLQWRYETFVADLRESSFSIIAFDRFERQKSSNRLAASVMNGVPAILCGEGESAQTVLDLGFREVVVRKPFALHTAIDAVQDPIYRARYVSAAQSHFDNLLNEQNLTQKYILAINDARYKNGNT</sequence>
<comment type="caution">
    <text evidence="1">The sequence shown here is derived from an EMBL/GenBank/DDBJ whole genome shotgun (WGS) entry which is preliminary data.</text>
</comment>
<evidence type="ECO:0008006" key="3">
    <source>
        <dbReference type="Google" id="ProtNLM"/>
    </source>
</evidence>
<evidence type="ECO:0000313" key="1">
    <source>
        <dbReference type="EMBL" id="MEW9808613.1"/>
    </source>
</evidence>
<proteinExistence type="predicted"/>
<gene>
    <name evidence="1" type="ORF">ABUE31_21695</name>
</gene>
<organism evidence="1 2">
    <name type="scientific">Mesorhizobium marinum</name>
    <dbReference type="NCBI Taxonomy" id="3228790"/>
    <lineage>
        <taxon>Bacteria</taxon>
        <taxon>Pseudomonadati</taxon>
        <taxon>Pseudomonadota</taxon>
        <taxon>Alphaproteobacteria</taxon>
        <taxon>Hyphomicrobiales</taxon>
        <taxon>Phyllobacteriaceae</taxon>
        <taxon>Mesorhizobium</taxon>
    </lineage>
</organism>
<dbReference type="EMBL" id="JBFOCI010000009">
    <property type="protein sequence ID" value="MEW9808613.1"/>
    <property type="molecule type" value="Genomic_DNA"/>
</dbReference>
<keyword evidence="2" id="KW-1185">Reference proteome</keyword>
<accession>A0ABV3R621</accession>
<protein>
    <recommendedName>
        <fullName evidence="3">Glycosyltransferase family 1 protein</fullName>
    </recommendedName>
</protein>
<evidence type="ECO:0000313" key="2">
    <source>
        <dbReference type="Proteomes" id="UP001556196"/>
    </source>
</evidence>
<reference evidence="1 2" key="1">
    <citation type="submission" date="2024-06" db="EMBL/GenBank/DDBJ databases">
        <authorList>
            <person name="Tuo L."/>
        </authorList>
    </citation>
    <scope>NUCLEOTIDE SEQUENCE [LARGE SCALE GENOMIC DNA]</scope>
    <source>
        <strain evidence="1 2">ZMM04-5</strain>
    </source>
</reference>